<reference evidence="3 4" key="1">
    <citation type="submission" date="2023-12" db="EMBL/GenBank/DDBJ databases">
        <title>Genome sequencing and assembly of bacterial species from a model synthetic community.</title>
        <authorList>
            <person name="Hogle S.L."/>
        </authorList>
    </citation>
    <scope>NUCLEOTIDE SEQUENCE [LARGE SCALE GENOMIC DNA]</scope>
    <source>
        <strain evidence="3 4">HAMBI_3031</strain>
    </source>
</reference>
<keyword evidence="1" id="KW-0732">Signal</keyword>
<keyword evidence="4" id="KW-1185">Reference proteome</keyword>
<dbReference type="PROSITE" id="PS51257">
    <property type="entry name" value="PROKAR_LIPOPROTEIN"/>
    <property type="match status" value="1"/>
</dbReference>
<evidence type="ECO:0000313" key="3">
    <source>
        <dbReference type="EMBL" id="WQD38536.1"/>
    </source>
</evidence>
<name>A0ABZ0W5Y7_9BACT</name>
<protein>
    <submittedName>
        <fullName evidence="3">DUF4998 domain-containing protein</fullName>
    </submittedName>
</protein>
<dbReference type="PANTHER" id="PTHR40446:SF2">
    <property type="entry name" value="N-ACETYLGLUCOSAMINE-1-PHOSPHODIESTER ALPHA-N-ACETYLGLUCOSAMINIDASE"/>
    <property type="match status" value="1"/>
</dbReference>
<feature type="signal peptide" evidence="1">
    <location>
        <begin position="1"/>
        <end position="23"/>
    </location>
</feature>
<dbReference type="PANTHER" id="PTHR40446">
    <property type="entry name" value="N-ACETYLGLUCOSAMINE-1-PHOSPHODIESTER ALPHA-N-ACETYLGLUCOSAMINIDASE"/>
    <property type="match status" value="1"/>
</dbReference>
<evidence type="ECO:0000313" key="4">
    <source>
        <dbReference type="Proteomes" id="UP001325680"/>
    </source>
</evidence>
<sequence>MIRSLYVAMLLVLCACSKSESQADVIPGKVEALNIYPGKERVRIELSFSDPGIEYFDVYWKGRSLSKRIHKDEAVNRTVTSYIEQLNEGYHTFDVVAYNAGGKTSAAVQAQCMVYGEAYLSGLNNPLARDIVFIRGSIPYIEWNELEGDAVAINIDYTTAAGTAQRVRVIKGMSTVSLPGYKQLSEVAYQTQYLPGQNSIDTFAAPKQIIPFLTQYANHTLKNIIEKSGLVNRVISQTGTDIHPDVEYTRLQFENGSGAAFSLFALGVDLSKGNTSLTTLMPDNATQFGLQTVKTMAERRDVAGGKIIAAVNADFFDWSPVSGRPWGPVVVEEAVVKNFIKEGIGVTTYFGVKKDGSLSIDLTSSLSAADYNSFSNMTGGGTNLLYLRGAPRVYNDVVREPRTMIGYTSDKKVYLVLVDGRRPGYSVGMTIDELIAVMKSLGIYSATNLDGGGSSTMVLKNNNGAFEVVNRYSDASPRAVANAIAIKLK</sequence>
<proteinExistence type="predicted"/>
<accession>A0ABZ0W5Y7</accession>
<dbReference type="RefSeq" id="WP_114791283.1">
    <property type="nucleotide sequence ID" value="NZ_CP139960.1"/>
</dbReference>
<organism evidence="3 4">
    <name type="scientific">Niabella yanshanensis</name>
    <dbReference type="NCBI Taxonomy" id="577386"/>
    <lineage>
        <taxon>Bacteria</taxon>
        <taxon>Pseudomonadati</taxon>
        <taxon>Bacteroidota</taxon>
        <taxon>Chitinophagia</taxon>
        <taxon>Chitinophagales</taxon>
        <taxon>Chitinophagaceae</taxon>
        <taxon>Niabella</taxon>
    </lineage>
</organism>
<feature type="chain" id="PRO_5046763265" evidence="1">
    <location>
        <begin position="24"/>
        <end position="489"/>
    </location>
</feature>
<evidence type="ECO:0000256" key="1">
    <source>
        <dbReference type="SAM" id="SignalP"/>
    </source>
</evidence>
<dbReference type="Proteomes" id="UP001325680">
    <property type="component" value="Chromosome"/>
</dbReference>
<dbReference type="Pfam" id="PF09992">
    <property type="entry name" value="NAGPA"/>
    <property type="match status" value="1"/>
</dbReference>
<evidence type="ECO:0000259" key="2">
    <source>
        <dbReference type="Pfam" id="PF09992"/>
    </source>
</evidence>
<gene>
    <name evidence="3" type="ORF">U0035_00050</name>
</gene>
<dbReference type="EMBL" id="CP139960">
    <property type="protein sequence ID" value="WQD38536.1"/>
    <property type="molecule type" value="Genomic_DNA"/>
</dbReference>
<dbReference type="InterPro" id="IPR018711">
    <property type="entry name" value="NAGPA"/>
</dbReference>
<feature type="domain" description="Phosphodiester glycosidase" evidence="2">
    <location>
        <begin position="306"/>
        <end position="486"/>
    </location>
</feature>
<dbReference type="Pfam" id="PF16389">
    <property type="entry name" value="DUF4998"/>
    <property type="match status" value="1"/>
</dbReference>